<protein>
    <submittedName>
        <fullName evidence="2">Uncharacterized protein</fullName>
    </submittedName>
</protein>
<dbReference type="AlphaFoldDB" id="A0A3M7SCW5"/>
<evidence type="ECO:0000313" key="3">
    <source>
        <dbReference type="Proteomes" id="UP000276133"/>
    </source>
</evidence>
<gene>
    <name evidence="2" type="ORF">BpHYR1_024677</name>
</gene>
<comment type="caution">
    <text evidence="2">The sequence shown here is derived from an EMBL/GenBank/DDBJ whole genome shotgun (WGS) entry which is preliminary data.</text>
</comment>
<keyword evidence="3" id="KW-1185">Reference proteome</keyword>
<organism evidence="2 3">
    <name type="scientific">Brachionus plicatilis</name>
    <name type="common">Marine rotifer</name>
    <name type="synonym">Brachionus muelleri</name>
    <dbReference type="NCBI Taxonomy" id="10195"/>
    <lineage>
        <taxon>Eukaryota</taxon>
        <taxon>Metazoa</taxon>
        <taxon>Spiralia</taxon>
        <taxon>Gnathifera</taxon>
        <taxon>Rotifera</taxon>
        <taxon>Eurotatoria</taxon>
        <taxon>Monogononta</taxon>
        <taxon>Pseudotrocha</taxon>
        <taxon>Ploima</taxon>
        <taxon>Brachionidae</taxon>
        <taxon>Brachionus</taxon>
    </lineage>
</organism>
<feature type="region of interest" description="Disordered" evidence="1">
    <location>
        <begin position="30"/>
        <end position="51"/>
    </location>
</feature>
<proteinExistence type="predicted"/>
<evidence type="ECO:0000256" key="1">
    <source>
        <dbReference type="SAM" id="MobiDB-lite"/>
    </source>
</evidence>
<dbReference type="EMBL" id="REGN01001604">
    <property type="protein sequence ID" value="RNA33663.1"/>
    <property type="molecule type" value="Genomic_DNA"/>
</dbReference>
<reference evidence="2 3" key="1">
    <citation type="journal article" date="2018" name="Sci. Rep.">
        <title>Genomic signatures of local adaptation to the degree of environmental predictability in rotifers.</title>
        <authorList>
            <person name="Franch-Gras L."/>
            <person name="Hahn C."/>
            <person name="Garcia-Roger E.M."/>
            <person name="Carmona M.J."/>
            <person name="Serra M."/>
            <person name="Gomez A."/>
        </authorList>
    </citation>
    <scope>NUCLEOTIDE SEQUENCE [LARGE SCALE GENOMIC DNA]</scope>
    <source>
        <strain evidence="2">HYR1</strain>
    </source>
</reference>
<sequence>MGMRFVNGLTPTVGVKVIEYKKKIKDEYKKKKSNSSNSFGTQGVEPLPHEFKTNQLTRTVISLKKNI</sequence>
<name>A0A3M7SCW5_BRAPC</name>
<evidence type="ECO:0000313" key="2">
    <source>
        <dbReference type="EMBL" id="RNA33663.1"/>
    </source>
</evidence>
<dbReference type="Proteomes" id="UP000276133">
    <property type="component" value="Unassembled WGS sequence"/>
</dbReference>
<accession>A0A3M7SCW5</accession>